<organism evidence="3 4">
    <name type="scientific">Lacisediminihabitans changchengi</name>
    <dbReference type="NCBI Taxonomy" id="2787634"/>
    <lineage>
        <taxon>Bacteria</taxon>
        <taxon>Bacillati</taxon>
        <taxon>Actinomycetota</taxon>
        <taxon>Actinomycetes</taxon>
        <taxon>Micrococcales</taxon>
        <taxon>Microbacteriaceae</taxon>
        <taxon>Lacisediminihabitans</taxon>
    </lineage>
</organism>
<evidence type="ECO:0000259" key="2">
    <source>
        <dbReference type="Pfam" id="PF00496"/>
    </source>
</evidence>
<dbReference type="InterPro" id="IPR039424">
    <property type="entry name" value="SBP_5"/>
</dbReference>
<keyword evidence="4" id="KW-1185">Reference proteome</keyword>
<reference evidence="3" key="1">
    <citation type="submission" date="2021-01" db="EMBL/GenBank/DDBJ databases">
        <title>Lacisediminihabitans sp. nov. strain G11-30, isolated from Antarctic Soil.</title>
        <authorList>
            <person name="Li J."/>
        </authorList>
    </citation>
    <scope>NUCLEOTIDE SEQUENCE</scope>
    <source>
        <strain evidence="3">G11-30</strain>
    </source>
</reference>
<dbReference type="AlphaFoldDB" id="A0A934SQR1"/>
<dbReference type="CDD" id="cd08501">
    <property type="entry name" value="PBP2_Lpqw"/>
    <property type="match status" value="1"/>
</dbReference>
<dbReference type="PROSITE" id="PS51257">
    <property type="entry name" value="PROKAR_LIPOPROTEIN"/>
    <property type="match status" value="1"/>
</dbReference>
<keyword evidence="1" id="KW-0732">Signal</keyword>
<dbReference type="PANTHER" id="PTHR30290:SF65">
    <property type="entry name" value="MONOACYL PHOSPHATIDYLINOSITOL TETRAMANNOSIDE-BINDING PROTEIN LPQW-RELATED"/>
    <property type="match status" value="1"/>
</dbReference>
<dbReference type="Gene3D" id="3.10.105.10">
    <property type="entry name" value="Dipeptide-binding Protein, Domain 3"/>
    <property type="match status" value="1"/>
</dbReference>
<dbReference type="EMBL" id="JAEPES010000002">
    <property type="protein sequence ID" value="MBK4347318.1"/>
    <property type="molecule type" value="Genomic_DNA"/>
</dbReference>
<dbReference type="GO" id="GO:1904680">
    <property type="term" value="F:peptide transmembrane transporter activity"/>
    <property type="evidence" value="ECO:0007669"/>
    <property type="project" value="TreeGrafter"/>
</dbReference>
<feature type="domain" description="Solute-binding protein family 5" evidence="2">
    <location>
        <begin position="93"/>
        <end position="488"/>
    </location>
</feature>
<proteinExistence type="predicted"/>
<accession>A0A934SQR1</accession>
<evidence type="ECO:0000313" key="4">
    <source>
        <dbReference type="Proteomes" id="UP000636458"/>
    </source>
</evidence>
<feature type="chain" id="PRO_5038603598" evidence="1">
    <location>
        <begin position="27"/>
        <end position="586"/>
    </location>
</feature>
<name>A0A934SQR1_9MICO</name>
<evidence type="ECO:0000256" key="1">
    <source>
        <dbReference type="SAM" id="SignalP"/>
    </source>
</evidence>
<dbReference type="GO" id="GO:0042597">
    <property type="term" value="C:periplasmic space"/>
    <property type="evidence" value="ECO:0007669"/>
    <property type="project" value="UniProtKB-ARBA"/>
</dbReference>
<dbReference type="GO" id="GO:0015833">
    <property type="term" value="P:peptide transport"/>
    <property type="evidence" value="ECO:0007669"/>
    <property type="project" value="TreeGrafter"/>
</dbReference>
<protein>
    <submittedName>
        <fullName evidence="3">ABC transporter family substrate-binding protein</fullName>
    </submittedName>
</protein>
<comment type="caution">
    <text evidence="3">The sequence shown here is derived from an EMBL/GenBank/DDBJ whole genome shotgun (WGS) entry which is preliminary data.</text>
</comment>
<feature type="signal peptide" evidence="1">
    <location>
        <begin position="1"/>
        <end position="26"/>
    </location>
</feature>
<dbReference type="Pfam" id="PF00496">
    <property type="entry name" value="SBP_bac_5"/>
    <property type="match status" value="1"/>
</dbReference>
<dbReference type="SUPFAM" id="SSF53850">
    <property type="entry name" value="Periplasmic binding protein-like II"/>
    <property type="match status" value="1"/>
</dbReference>
<evidence type="ECO:0000313" key="3">
    <source>
        <dbReference type="EMBL" id="MBK4347318.1"/>
    </source>
</evidence>
<dbReference type="GO" id="GO:0043190">
    <property type="term" value="C:ATP-binding cassette (ABC) transporter complex"/>
    <property type="evidence" value="ECO:0007669"/>
    <property type="project" value="InterPro"/>
</dbReference>
<dbReference type="InterPro" id="IPR000914">
    <property type="entry name" value="SBP_5_dom"/>
</dbReference>
<sequence length="586" mass="62877">MKIRGRLARNAVAAVAVAGVAAIALAGCTTTGGGTESTSKNITIAQVNEVTSFNYNTPQGNLDTNGEVNYLTQPQFFTLNQKFDVLPNTDLGTYKKLSDNPLKVKYTLNKDAKWSDGKAMTADDLLLGWAQASCYYDSATTDADGNVTSGTQYFATAGGCVFKTDLPTVGDSNRSITYSYDEPYADWNIVNPIQFPAHAVAKVAGVSVADFLKAIKNTPKGNVDSPAAANETLVKMGKVINTGYDATSLPKDKNLLVSGGPLMVSAWTPKQSMTFVKNPEYKGKHVVKFDKLIMRFIGDANAQVTALQNGEVDAIQPQASADTVKALKAATGTKLIEGNQVAYDHLDLNFASPSGVFKDPTVREAFLLTVPREDILKAIVTPINSEAKVLNSQLFLPQQEGYDASVAQNGSDAYSKVDIEKAKSLLAGKTPTVKILYNTNNPNRVDSFQAIQASAKLAGITVTDGGSPDWSSLLSGGDYDASIFGWINPGVGNAAIPQLFQIDNPGNYNKFDNKEASDLAVKTQTTLNASDLQKQKEQIDKIAFSDTYGLPLFQLPGIFATNAKVKNIGYFGGQTGIVWNVWDWTK</sequence>
<gene>
    <name evidence="3" type="ORF">IV501_06700</name>
</gene>
<dbReference type="InterPro" id="IPR030678">
    <property type="entry name" value="Peptide/Ni-bd"/>
</dbReference>
<dbReference type="Proteomes" id="UP000636458">
    <property type="component" value="Unassembled WGS sequence"/>
</dbReference>
<dbReference type="RefSeq" id="WP_200555676.1">
    <property type="nucleotide sequence ID" value="NZ_JAEPES010000002.1"/>
</dbReference>
<dbReference type="Gene3D" id="3.40.190.10">
    <property type="entry name" value="Periplasmic binding protein-like II"/>
    <property type="match status" value="1"/>
</dbReference>
<dbReference type="PIRSF" id="PIRSF002741">
    <property type="entry name" value="MppA"/>
    <property type="match status" value="1"/>
</dbReference>
<dbReference type="PANTHER" id="PTHR30290">
    <property type="entry name" value="PERIPLASMIC BINDING COMPONENT OF ABC TRANSPORTER"/>
    <property type="match status" value="1"/>
</dbReference>